<feature type="domain" description="HD/PDEase" evidence="10">
    <location>
        <begin position="278"/>
        <end position="480"/>
    </location>
</feature>
<evidence type="ECO:0000256" key="1">
    <source>
        <dbReference type="ARBA" id="ARBA00001946"/>
    </source>
</evidence>
<evidence type="ECO:0000313" key="11">
    <source>
        <dbReference type="EMBL" id="OGI68071.1"/>
    </source>
</evidence>
<dbReference type="SUPFAM" id="SSF81301">
    <property type="entry name" value="Nucleotidyltransferase"/>
    <property type="match status" value="1"/>
</dbReference>
<dbReference type="InterPro" id="IPR002646">
    <property type="entry name" value="PolA_pol_head_dom"/>
</dbReference>
<evidence type="ECO:0000259" key="10">
    <source>
        <dbReference type="SMART" id="SM00471"/>
    </source>
</evidence>
<feature type="compositionally biased region" description="Basic residues" evidence="9">
    <location>
        <begin position="579"/>
        <end position="588"/>
    </location>
</feature>
<dbReference type="GO" id="GO:0008033">
    <property type="term" value="P:tRNA processing"/>
    <property type="evidence" value="ECO:0007669"/>
    <property type="project" value="UniProtKB-KW"/>
</dbReference>
<dbReference type="Pfam" id="PF12627">
    <property type="entry name" value="PolyA_pol_RNAbd"/>
    <property type="match status" value="1"/>
</dbReference>
<evidence type="ECO:0000256" key="6">
    <source>
        <dbReference type="ARBA" id="ARBA00022741"/>
    </source>
</evidence>
<sequence length="588" mass="66867">MNSQYKNLIEKIPKTVSHVTDALEQAGFEAYLVGGCVRDLMMSQILSGAEGGREPKDWDVTTNAKPEEIIKLFKKTVYENTFGTVGVVVSRETTIDSVSHLSTKASVLVGETTTIVEVTPYRIEAKYSDFRHPDEVKFSDKLEDDLKRRDFTVNALALNSKGHLVDMFNGIKDIKDKTLRTVGEGGDRFKEDALRMLRAVRFAIQLNFSISSETAESIFKNADLIKNISPERIRDEFIKIILSKNPASGIVMLQKFGLLKNIIPELEEGIKCEQLGEHIYDVWEHLLHALQHAADKNWPLEIRLSALFHDIGKPKSRRDVSQVQENSSAFLHPSGGTFRVKNLPKPASERKKNSADGRFQSETGGMSKNLFPARSKKKYTFYGHEVIGARMAKKIMERLRFPKKETDLVEKLVRNHMFFSDTELITLSAVRRIITKVGPADAKALADKKENKDHPIWDLMKVRECDRVGMKKKEAPYRLRKYFAMIEEALRDPISVGQLKINGEFMIHKLGIKPGPRMGWILSALLEEVLEDPKKNTVEKLSELVKSMDKLDDKELKALGDKGKEKKEELEEKEIEKLHTKHGVRKNN</sequence>
<dbReference type="InterPro" id="IPR043519">
    <property type="entry name" value="NT_sf"/>
</dbReference>
<dbReference type="InterPro" id="IPR003607">
    <property type="entry name" value="HD/PDEase_dom"/>
</dbReference>
<dbReference type="GO" id="GO:0016779">
    <property type="term" value="F:nucleotidyltransferase activity"/>
    <property type="evidence" value="ECO:0007669"/>
    <property type="project" value="UniProtKB-KW"/>
</dbReference>
<keyword evidence="3" id="KW-0819">tRNA processing</keyword>
<evidence type="ECO:0000256" key="3">
    <source>
        <dbReference type="ARBA" id="ARBA00022694"/>
    </source>
</evidence>
<comment type="cofactor">
    <cofactor evidence="1">
        <name>Mg(2+)</name>
        <dbReference type="ChEBI" id="CHEBI:18420"/>
    </cofactor>
</comment>
<dbReference type="Gene3D" id="3.30.460.10">
    <property type="entry name" value="Beta Polymerase, domain 2"/>
    <property type="match status" value="1"/>
</dbReference>
<dbReference type="AlphaFoldDB" id="A0A1F6VEJ8"/>
<dbReference type="GO" id="GO:0046872">
    <property type="term" value="F:metal ion binding"/>
    <property type="evidence" value="ECO:0007669"/>
    <property type="project" value="UniProtKB-KW"/>
</dbReference>
<dbReference type="InterPro" id="IPR006675">
    <property type="entry name" value="HDIG_dom"/>
</dbReference>
<dbReference type="NCBIfam" id="TIGR00277">
    <property type="entry name" value="HDIG"/>
    <property type="match status" value="1"/>
</dbReference>
<gene>
    <name evidence="11" type="ORF">A2738_02680</name>
</gene>
<dbReference type="SMART" id="SM00471">
    <property type="entry name" value="HDc"/>
    <property type="match status" value="1"/>
</dbReference>
<evidence type="ECO:0000313" key="12">
    <source>
        <dbReference type="Proteomes" id="UP000178235"/>
    </source>
</evidence>
<keyword evidence="7" id="KW-0460">Magnesium</keyword>
<dbReference type="SUPFAM" id="SSF81891">
    <property type="entry name" value="Poly A polymerase C-terminal region-like"/>
    <property type="match status" value="1"/>
</dbReference>
<dbReference type="InterPro" id="IPR050264">
    <property type="entry name" value="Bact_CCA-adding_enz_type3_sf"/>
</dbReference>
<feature type="region of interest" description="Disordered" evidence="9">
    <location>
        <begin position="556"/>
        <end position="588"/>
    </location>
</feature>
<organism evidence="11 12">
    <name type="scientific">Candidatus Nomurabacteria bacterium RIFCSPHIGHO2_01_FULL_42_15</name>
    <dbReference type="NCBI Taxonomy" id="1801742"/>
    <lineage>
        <taxon>Bacteria</taxon>
        <taxon>Candidatus Nomuraibacteriota</taxon>
    </lineage>
</organism>
<name>A0A1F6VEJ8_9BACT</name>
<evidence type="ECO:0000256" key="5">
    <source>
        <dbReference type="ARBA" id="ARBA00022723"/>
    </source>
</evidence>
<dbReference type="EMBL" id="MFTS01000005">
    <property type="protein sequence ID" value="OGI68071.1"/>
    <property type="molecule type" value="Genomic_DNA"/>
</dbReference>
<dbReference type="GO" id="GO:0000049">
    <property type="term" value="F:tRNA binding"/>
    <property type="evidence" value="ECO:0007669"/>
    <property type="project" value="TreeGrafter"/>
</dbReference>
<protein>
    <recommendedName>
        <fullName evidence="10">HD/PDEase domain-containing protein</fullName>
    </recommendedName>
</protein>
<evidence type="ECO:0000256" key="2">
    <source>
        <dbReference type="ARBA" id="ARBA00022679"/>
    </source>
</evidence>
<dbReference type="Pfam" id="PF01743">
    <property type="entry name" value="PolyA_pol"/>
    <property type="match status" value="1"/>
</dbReference>
<feature type="region of interest" description="Disordered" evidence="9">
    <location>
        <begin position="342"/>
        <end position="367"/>
    </location>
</feature>
<keyword evidence="2 8" id="KW-0808">Transferase</keyword>
<reference evidence="11 12" key="1">
    <citation type="journal article" date="2016" name="Nat. Commun.">
        <title>Thousands of microbial genomes shed light on interconnected biogeochemical processes in an aquifer system.</title>
        <authorList>
            <person name="Anantharaman K."/>
            <person name="Brown C.T."/>
            <person name="Hug L.A."/>
            <person name="Sharon I."/>
            <person name="Castelle C.J."/>
            <person name="Probst A.J."/>
            <person name="Thomas B.C."/>
            <person name="Singh A."/>
            <person name="Wilkins M.J."/>
            <person name="Karaoz U."/>
            <person name="Brodie E.L."/>
            <person name="Williams K.H."/>
            <person name="Hubbard S.S."/>
            <person name="Banfield J.F."/>
        </authorList>
    </citation>
    <scope>NUCLEOTIDE SEQUENCE [LARGE SCALE GENOMIC DNA]</scope>
</reference>
<dbReference type="InterPro" id="IPR032828">
    <property type="entry name" value="PolyA_RNA-bd"/>
</dbReference>
<keyword evidence="8" id="KW-0694">RNA-binding</keyword>
<feature type="compositionally biased region" description="Basic and acidic residues" evidence="9">
    <location>
        <begin position="556"/>
        <end position="578"/>
    </location>
</feature>
<dbReference type="Gene3D" id="1.10.3090.10">
    <property type="entry name" value="cca-adding enzyme, domain 2"/>
    <property type="match status" value="2"/>
</dbReference>
<dbReference type="PANTHER" id="PTHR46173:SF1">
    <property type="entry name" value="CCA TRNA NUCLEOTIDYLTRANSFERASE 1, MITOCHONDRIAL"/>
    <property type="match status" value="1"/>
</dbReference>
<evidence type="ECO:0000256" key="9">
    <source>
        <dbReference type="SAM" id="MobiDB-lite"/>
    </source>
</evidence>
<evidence type="ECO:0000256" key="4">
    <source>
        <dbReference type="ARBA" id="ARBA00022695"/>
    </source>
</evidence>
<keyword evidence="6" id="KW-0547">Nucleotide-binding</keyword>
<evidence type="ECO:0000256" key="7">
    <source>
        <dbReference type="ARBA" id="ARBA00022842"/>
    </source>
</evidence>
<dbReference type="CDD" id="cd05398">
    <property type="entry name" value="NT_ClassII-CCAase"/>
    <property type="match status" value="1"/>
</dbReference>
<dbReference type="PANTHER" id="PTHR46173">
    <property type="entry name" value="CCA TRNA NUCLEOTIDYLTRANSFERASE 1, MITOCHONDRIAL"/>
    <property type="match status" value="1"/>
</dbReference>
<dbReference type="Gene3D" id="1.10.246.80">
    <property type="match status" value="1"/>
</dbReference>
<comment type="caution">
    <text evidence="11">The sequence shown here is derived from an EMBL/GenBank/DDBJ whole genome shotgun (WGS) entry which is preliminary data.</text>
</comment>
<dbReference type="GO" id="GO:0000166">
    <property type="term" value="F:nucleotide binding"/>
    <property type="evidence" value="ECO:0007669"/>
    <property type="project" value="UniProtKB-KW"/>
</dbReference>
<keyword evidence="5" id="KW-0479">Metal-binding</keyword>
<comment type="similarity">
    <text evidence="8">Belongs to the tRNA nucleotidyltransferase/poly(A) polymerase family.</text>
</comment>
<evidence type="ECO:0000256" key="8">
    <source>
        <dbReference type="RuleBase" id="RU003953"/>
    </source>
</evidence>
<dbReference type="Proteomes" id="UP000178235">
    <property type="component" value="Unassembled WGS sequence"/>
</dbReference>
<accession>A0A1F6VEJ8</accession>
<proteinExistence type="inferred from homology"/>
<keyword evidence="4" id="KW-0548">Nucleotidyltransferase</keyword>